<keyword evidence="1" id="KW-0812">Transmembrane</keyword>
<name>A0A0G0DU45_9BACT</name>
<reference evidence="2 3" key="1">
    <citation type="journal article" date="2015" name="Nature">
        <title>rRNA introns, odd ribosomes, and small enigmatic genomes across a large radiation of phyla.</title>
        <authorList>
            <person name="Brown C.T."/>
            <person name="Hug L.A."/>
            <person name="Thomas B.C."/>
            <person name="Sharon I."/>
            <person name="Castelle C.J."/>
            <person name="Singh A."/>
            <person name="Wilkins M.J."/>
            <person name="Williams K.H."/>
            <person name="Banfield J.F."/>
        </authorList>
    </citation>
    <scope>NUCLEOTIDE SEQUENCE [LARGE SCALE GENOMIC DNA]</scope>
</reference>
<comment type="caution">
    <text evidence="2">The sequence shown here is derived from an EMBL/GenBank/DDBJ whole genome shotgun (WGS) entry which is preliminary data.</text>
</comment>
<evidence type="ECO:0000256" key="1">
    <source>
        <dbReference type="SAM" id="Phobius"/>
    </source>
</evidence>
<dbReference type="EMBL" id="LBPN01000017">
    <property type="protein sequence ID" value="KKP58692.1"/>
    <property type="molecule type" value="Genomic_DNA"/>
</dbReference>
<dbReference type="Gene3D" id="2.120.10.30">
    <property type="entry name" value="TolB, C-terminal domain"/>
    <property type="match status" value="1"/>
</dbReference>
<organism evidence="2 3">
    <name type="scientific">Candidatus Gottesmanbacteria bacterium GW2011_GWA1_34_13</name>
    <dbReference type="NCBI Taxonomy" id="1618434"/>
    <lineage>
        <taxon>Bacteria</taxon>
        <taxon>Candidatus Gottesmaniibacteriota</taxon>
    </lineage>
</organism>
<proteinExistence type="predicted"/>
<dbReference type="InterPro" id="IPR011042">
    <property type="entry name" value="6-blade_b-propeller_TolB-like"/>
</dbReference>
<keyword evidence="1" id="KW-1133">Transmembrane helix</keyword>
<feature type="transmembrane region" description="Helical" evidence="1">
    <location>
        <begin position="216"/>
        <end position="235"/>
    </location>
</feature>
<dbReference type="SUPFAM" id="SSF63829">
    <property type="entry name" value="Calcium-dependent phosphotriesterase"/>
    <property type="match status" value="1"/>
</dbReference>
<dbReference type="STRING" id="1618434.UR52_C0017G0008"/>
<dbReference type="Proteomes" id="UP000034176">
    <property type="component" value="Unassembled WGS sequence"/>
</dbReference>
<accession>A0A0G0DU45</accession>
<evidence type="ECO:0000313" key="3">
    <source>
        <dbReference type="Proteomes" id="UP000034176"/>
    </source>
</evidence>
<sequence>MSYSAFESAPVINGRSHDFWCQNLITKNILATVASFGSNSLLQGKGFLDALQEWETNLPLTLRQFKNGLLNLSSKFPEINCTIVLFLDKEVLLGVLGQGAIFIKRDKKSGWLMQKEGVILGKLKNHDRLLLFSGDWWKKLPKLYLISALTNSDIYDGAQDLLLNLHRQDLNTTASGLLVKISNNQNTAIKLSKFKSIRKLPQKIFSKIKLLYKPKIALLGFLLIALVVAIILGIYKNFQNQSQAKFSDKLNQISHAVSEGTNLIDLNPIRARELLAQAVADLKQEAQTKHTKEESKVIEDNLTKAIDGYERALNKFTITPEIFFDFNLVKQGAHAAGWFNFEDNLWITDKVNHLIYILNITKKSAKIFSGDEKLSQSISAVGTSQENYVLIDSIYQIGNDGKLKEVILKDEKWGNIVNMYFYGGNLYLLDTLNNQIWKYIRTETGFSEIRNYLTQDTQVDLASATKLAINGSVWVSGGTQMFKFAQGVKELWQIQGLPESLGDKLLIFTSDNVKNVYILDKLQNRIIQTDKDGAYLSQYAWKEKYEITDFMVSESLGKILLLVGDKIYSIEIK</sequence>
<keyword evidence="1" id="KW-0472">Membrane</keyword>
<evidence type="ECO:0000313" key="2">
    <source>
        <dbReference type="EMBL" id="KKP58692.1"/>
    </source>
</evidence>
<gene>
    <name evidence="2" type="ORF">UR52_C0017G0008</name>
</gene>
<protein>
    <submittedName>
        <fullName evidence="2">Uncharacterized protein</fullName>
    </submittedName>
</protein>
<dbReference type="AlphaFoldDB" id="A0A0G0DU45"/>